<dbReference type="GO" id="GO:0016787">
    <property type="term" value="F:hydrolase activity"/>
    <property type="evidence" value="ECO:0007669"/>
    <property type="project" value="UniProtKB-KW"/>
</dbReference>
<comment type="similarity">
    <text evidence="1">Belongs to the AB hydrolase superfamily.</text>
</comment>
<dbReference type="SUPFAM" id="SSF53474">
    <property type="entry name" value="alpha/beta-Hydrolases"/>
    <property type="match status" value="1"/>
</dbReference>
<name>A0AAU9K7C3_9CILI</name>
<accession>A0AAU9K7C3</accession>
<evidence type="ECO:0000259" key="3">
    <source>
        <dbReference type="Pfam" id="PF00561"/>
    </source>
</evidence>
<keyword evidence="5" id="KW-1185">Reference proteome</keyword>
<evidence type="ECO:0000313" key="5">
    <source>
        <dbReference type="Proteomes" id="UP001162131"/>
    </source>
</evidence>
<proteinExistence type="inferred from homology"/>
<evidence type="ECO:0000256" key="1">
    <source>
        <dbReference type="ARBA" id="ARBA00008645"/>
    </source>
</evidence>
<gene>
    <name evidence="4" type="ORF">BSTOLATCC_MIC64099</name>
</gene>
<reference evidence="4" key="1">
    <citation type="submission" date="2021-09" db="EMBL/GenBank/DDBJ databases">
        <authorList>
            <consortium name="AG Swart"/>
            <person name="Singh M."/>
            <person name="Singh A."/>
            <person name="Seah K."/>
            <person name="Emmerich C."/>
        </authorList>
    </citation>
    <scope>NUCLEOTIDE SEQUENCE</scope>
    <source>
        <strain evidence="4">ATCC30299</strain>
    </source>
</reference>
<evidence type="ECO:0000256" key="2">
    <source>
        <dbReference type="ARBA" id="ARBA00022801"/>
    </source>
</evidence>
<feature type="domain" description="AB hydrolase-1" evidence="3">
    <location>
        <begin position="11"/>
        <end position="166"/>
    </location>
</feature>
<protein>
    <recommendedName>
        <fullName evidence="3">AB hydrolase-1 domain-containing protein</fullName>
    </recommendedName>
</protein>
<dbReference type="Proteomes" id="UP001162131">
    <property type="component" value="Unassembled WGS sequence"/>
</dbReference>
<dbReference type="InterPro" id="IPR000073">
    <property type="entry name" value="AB_hydrolase_1"/>
</dbReference>
<dbReference type="PANTHER" id="PTHR46118">
    <property type="entry name" value="PROTEIN ABHD11"/>
    <property type="match status" value="1"/>
</dbReference>
<dbReference type="Gene3D" id="3.40.50.1820">
    <property type="entry name" value="alpha/beta hydrolase"/>
    <property type="match status" value="1"/>
</dbReference>
<comment type="caution">
    <text evidence="4">The sequence shown here is derived from an EMBL/GenBank/DDBJ whole genome shotgun (WGS) entry which is preliminary data.</text>
</comment>
<dbReference type="InterPro" id="IPR029058">
    <property type="entry name" value="AB_hydrolase_fold"/>
</dbReference>
<dbReference type="Pfam" id="PF00561">
    <property type="entry name" value="Abhydrolase_1"/>
    <property type="match status" value="1"/>
</dbReference>
<dbReference type="EMBL" id="CAJZBQ010000062">
    <property type="protein sequence ID" value="CAG9335634.1"/>
    <property type="molecule type" value="Genomic_DNA"/>
</dbReference>
<sequence length="266" mass="30353">MVNFFNFGSGKPVLWLHGLLGNALNLSSIAKGIDGNHFLLDARNHGRSFHQPGMTYKILSDDLFRFMDKHNIPRASVIGHSMGGKTAMYACCTRPERFEKVCILDVAPISYTFMMNQRFPELRQYLEYMKSLHLEGKSRKQIEKEIDDHFHDHHITALLSSNMKMEKEDHYIWRIGLDNLLQGLDDIAGWVNPDGRFTGEVLALSGGNSKHTIRNPLLTDKIKLIDFYTQIMPNTRIQSVVGAGHFLHAEKPKEVQNKIKEFLTGS</sequence>
<keyword evidence="2" id="KW-0378">Hydrolase</keyword>
<evidence type="ECO:0000313" key="4">
    <source>
        <dbReference type="EMBL" id="CAG9335634.1"/>
    </source>
</evidence>
<organism evidence="4 5">
    <name type="scientific">Blepharisma stoltei</name>
    <dbReference type="NCBI Taxonomy" id="1481888"/>
    <lineage>
        <taxon>Eukaryota</taxon>
        <taxon>Sar</taxon>
        <taxon>Alveolata</taxon>
        <taxon>Ciliophora</taxon>
        <taxon>Postciliodesmatophora</taxon>
        <taxon>Heterotrichea</taxon>
        <taxon>Heterotrichida</taxon>
        <taxon>Blepharismidae</taxon>
        <taxon>Blepharisma</taxon>
    </lineage>
</organism>
<dbReference type="AlphaFoldDB" id="A0AAU9K7C3"/>
<dbReference type="PANTHER" id="PTHR46118:SF4">
    <property type="entry name" value="PROTEIN ABHD11"/>
    <property type="match status" value="1"/>
</dbReference>